<evidence type="ECO:0000256" key="5">
    <source>
        <dbReference type="ARBA" id="ARBA00023242"/>
    </source>
</evidence>
<keyword evidence="4" id="KW-0158">Chromosome</keyword>
<name>A0A9N9ZD37_9HYPO</name>
<keyword evidence="8" id="KW-1185">Reference proteome</keyword>
<comment type="subcellular location">
    <subcellularLocation>
        <location evidence="2">Chromosome</location>
        <location evidence="2">Centromere</location>
    </subcellularLocation>
    <subcellularLocation>
        <location evidence="1">Nucleus</location>
    </subcellularLocation>
</comment>
<evidence type="ECO:0008006" key="9">
    <source>
        <dbReference type="Google" id="ProtNLM"/>
    </source>
</evidence>
<evidence type="ECO:0000256" key="1">
    <source>
        <dbReference type="ARBA" id="ARBA00004123"/>
    </source>
</evidence>
<dbReference type="InterPro" id="IPR012485">
    <property type="entry name" value="CENP-I"/>
</dbReference>
<evidence type="ECO:0000313" key="8">
    <source>
        <dbReference type="Proteomes" id="UP000775872"/>
    </source>
</evidence>
<dbReference type="AlphaFoldDB" id="A0A9N9ZD37"/>
<proteinExistence type="inferred from homology"/>
<comment type="similarity">
    <text evidence="3">Belongs to the CENP-I/CTF3 family.</text>
</comment>
<evidence type="ECO:0000256" key="2">
    <source>
        <dbReference type="ARBA" id="ARBA00004584"/>
    </source>
</evidence>
<gene>
    <name evidence="7" type="ORF">CSOL1703_00005209</name>
</gene>
<dbReference type="GO" id="GO:0005634">
    <property type="term" value="C:nucleus"/>
    <property type="evidence" value="ECO:0007669"/>
    <property type="project" value="UniProtKB-SubCell"/>
</dbReference>
<comment type="caution">
    <text evidence="7">The sequence shown here is derived from an EMBL/GenBank/DDBJ whole genome shotgun (WGS) entry which is preliminary data.</text>
</comment>
<dbReference type="GO" id="GO:0034080">
    <property type="term" value="P:CENP-A containing chromatin assembly"/>
    <property type="evidence" value="ECO:0007669"/>
    <property type="project" value="TreeGrafter"/>
</dbReference>
<reference evidence="7" key="1">
    <citation type="submission" date="2021-10" db="EMBL/GenBank/DDBJ databases">
        <authorList>
            <person name="Piombo E."/>
        </authorList>
    </citation>
    <scope>NUCLEOTIDE SEQUENCE</scope>
</reference>
<accession>A0A9N9ZD37</accession>
<keyword evidence="5" id="KW-0539">Nucleus</keyword>
<dbReference type="PANTHER" id="PTHR48208:SF2">
    <property type="entry name" value="CENTROMERE PROTEIN I"/>
    <property type="match status" value="1"/>
</dbReference>
<organism evidence="7 8">
    <name type="scientific">Clonostachys solani</name>
    <dbReference type="NCBI Taxonomy" id="160281"/>
    <lineage>
        <taxon>Eukaryota</taxon>
        <taxon>Fungi</taxon>
        <taxon>Dikarya</taxon>
        <taxon>Ascomycota</taxon>
        <taxon>Pezizomycotina</taxon>
        <taxon>Sordariomycetes</taxon>
        <taxon>Hypocreomycetidae</taxon>
        <taxon>Hypocreales</taxon>
        <taxon>Bionectriaceae</taxon>
        <taxon>Clonostachys</taxon>
    </lineage>
</organism>
<protein>
    <recommendedName>
        <fullName evidence="9">Centromere protein I</fullName>
    </recommendedName>
</protein>
<dbReference type="OrthoDB" id="6347512at2759"/>
<dbReference type="PANTHER" id="PTHR48208">
    <property type="entry name" value="CENTROMERE PROTEIN I"/>
    <property type="match status" value="1"/>
</dbReference>
<dbReference type="CDD" id="cd22647">
    <property type="entry name" value="CTF3_NTD_HEAT"/>
    <property type="match status" value="1"/>
</dbReference>
<evidence type="ECO:0000313" key="7">
    <source>
        <dbReference type="EMBL" id="CAH0053337.1"/>
    </source>
</evidence>
<keyword evidence="6" id="KW-0137">Centromere</keyword>
<dbReference type="GO" id="GO:0000070">
    <property type="term" value="P:mitotic sister chromatid segregation"/>
    <property type="evidence" value="ECO:0007669"/>
    <property type="project" value="TreeGrafter"/>
</dbReference>
<dbReference type="Pfam" id="PF07778">
    <property type="entry name" value="CENP-I"/>
    <property type="match status" value="1"/>
</dbReference>
<sequence length="735" mass="81936">MAPSGRDENIRLLIADVVQASKLPPKSRTINIKPVVAELISAAYEHGLLPDALSDLIDLVTTPNHLDQASLAAIVRNLYPATRVSRDVGLRVVGSFGHGRLKPSLNIQAALLRWLILVYHVLESPGSLSQAYQVLFCLLDTAATRPQLSHLLALVTRRKHVKPFRIQNLLNLSRQTGNDPSLIGLLRVFKDYYPEIIVAEAVRGKASAFKHPDPIWRARLDEIQEAHAQSMQDLTAPSQYDGFRVNRPINSGQRRKAIPFVQTYHASEVTLCSPYVLALQRLTLVQKSITLEEVENATKLAQNLEKIQLPNQMVAVLADPLLQKLLLLSPNGDAFQRITNWLQAVLDDVICGGTDEDTFWDIIDVLREFVLHTKTVPPVLLSFFARFFEIWDGAGRRDLLLEIVAYTPLHEYDKLFSHIFQPLETAFLRQDPSSHAKLLTLYTRLLRHWSALLCSIQVIPDHASSTVSALVQHVGVIAQTLVQSSPSVSSFSTILDFYEQFVRLVSDERLRNHIRIELPPPSLIYMTFFSNSLVATSRLCHVLAFFKKGFEMAMSSRSQQTGSQNDPLSYRRAYVNKYNGFLMDFCNCLWRSRAFSDSDANAVGCLIPRPVVAVLAEYVPMVDGSSSLAPLFGLSYSPVLCYQSIESVRDLEDDEMAQGKPISTRHAGPVTQASLARLASSGGMELSWQEYRIKVLHGLTDKGFPGIAELLKSTMMVLKNTMEGQPGTASQGSSQ</sequence>
<dbReference type="EMBL" id="CABFOC020000045">
    <property type="protein sequence ID" value="CAH0053337.1"/>
    <property type="molecule type" value="Genomic_DNA"/>
</dbReference>
<dbReference type="GO" id="GO:0000939">
    <property type="term" value="C:inner kinetochore"/>
    <property type="evidence" value="ECO:0007669"/>
    <property type="project" value="TreeGrafter"/>
</dbReference>
<evidence type="ECO:0000256" key="4">
    <source>
        <dbReference type="ARBA" id="ARBA00022454"/>
    </source>
</evidence>
<dbReference type="Proteomes" id="UP000775872">
    <property type="component" value="Unassembled WGS sequence"/>
</dbReference>
<evidence type="ECO:0000256" key="6">
    <source>
        <dbReference type="ARBA" id="ARBA00023328"/>
    </source>
</evidence>
<evidence type="ECO:0000256" key="3">
    <source>
        <dbReference type="ARBA" id="ARBA00005470"/>
    </source>
</evidence>